<reference evidence="1 2" key="1">
    <citation type="submission" date="2019-01" db="EMBL/GenBank/DDBJ databases">
        <title>Draft genome sequences of the type strains of six Macrococcus species.</title>
        <authorList>
            <person name="Mazhar S."/>
            <person name="Altermann E."/>
            <person name="Hill C."/>
            <person name="Mcauliffe O."/>
        </authorList>
    </citation>
    <scope>NUCLEOTIDE SEQUENCE [LARGE SCALE GENOMIC DNA]</scope>
    <source>
        <strain evidence="1 2">ATCC 51825</strain>
    </source>
</reference>
<name>A0A4R6C2V7_9STAP</name>
<dbReference type="Proteomes" id="UP000294843">
    <property type="component" value="Unassembled WGS sequence"/>
</dbReference>
<accession>A0A4R6C2V7</accession>
<dbReference type="InterPro" id="IPR006490">
    <property type="entry name" value="Maj_tail_phi13"/>
</dbReference>
<dbReference type="EMBL" id="SCWF01000001">
    <property type="protein sequence ID" value="TDM15700.1"/>
    <property type="molecule type" value="Genomic_DNA"/>
</dbReference>
<organism evidence="1 2">
    <name type="scientific">Macrococcus bovicus</name>
    <dbReference type="NCBI Taxonomy" id="69968"/>
    <lineage>
        <taxon>Bacteria</taxon>
        <taxon>Bacillati</taxon>
        <taxon>Bacillota</taxon>
        <taxon>Bacilli</taxon>
        <taxon>Bacillales</taxon>
        <taxon>Staphylococcaceae</taxon>
        <taxon>Macrococcus</taxon>
    </lineage>
</organism>
<gene>
    <name evidence="1" type="ORF">ERX55_01980</name>
</gene>
<dbReference type="AlphaFoldDB" id="A0A4R6C2V7"/>
<evidence type="ECO:0000313" key="1">
    <source>
        <dbReference type="EMBL" id="TDM15700.1"/>
    </source>
</evidence>
<dbReference type="OrthoDB" id="2409819at2"/>
<evidence type="ECO:0000313" key="2">
    <source>
        <dbReference type="Proteomes" id="UP000294843"/>
    </source>
</evidence>
<comment type="caution">
    <text evidence="1">The sequence shown here is derived from an EMBL/GenBank/DDBJ whole genome shotgun (WGS) entry which is preliminary data.</text>
</comment>
<dbReference type="RefSeq" id="WP_133450900.1">
    <property type="nucleotide sequence ID" value="NZ_SCWF01000001.1"/>
</dbReference>
<protein>
    <submittedName>
        <fullName evidence="1">Phage tail protein</fullName>
    </submittedName>
</protein>
<dbReference type="NCBIfam" id="TIGR01603">
    <property type="entry name" value="maj_tail_phi13"/>
    <property type="match status" value="1"/>
</dbReference>
<keyword evidence="2" id="KW-1185">Reference proteome</keyword>
<sequence>MVNAQAKTPKSFINVKDLGFAVVATDELTGTTYTNVTQTRGLQKISVETGGELKTAFADGLIIEAGNTDGSGKIGMTMHAIPAEIRKIIFNEKADEKGIISEVAGQQNNYVAVWFKRERRDGTYQLIGLTKVMFSNPKLEGETAKADWDFSSEDTDGTAMHRQSDRKRKITWDSASALGTEADFFTELLKGAYKAAPPTQVI</sequence>
<proteinExistence type="predicted"/>